<sequence length="113" mass="12456">MTVRMTWNGPQVQAAEREAAERGVALAAEHLLGASRQRVPLEEGTLERSGVASTDGLEGAVSYDTVYAVRQHEELTWRHDPGRTAKYLEGPLEEESAVMLEIVAAQIRRALRS</sequence>
<dbReference type="EMBL" id="JACJII010000001">
    <property type="protein sequence ID" value="MBA9003734.1"/>
    <property type="molecule type" value="Genomic_DNA"/>
</dbReference>
<comment type="caution">
    <text evidence="1">The sequence shown here is derived from an EMBL/GenBank/DDBJ whole genome shotgun (WGS) entry which is preliminary data.</text>
</comment>
<reference evidence="1 2" key="1">
    <citation type="submission" date="2020-08" db="EMBL/GenBank/DDBJ databases">
        <title>Sequencing the genomes of 1000 actinobacteria strains.</title>
        <authorList>
            <person name="Klenk H.-P."/>
        </authorList>
    </citation>
    <scope>NUCLEOTIDE SEQUENCE [LARGE SCALE GENOMIC DNA]</scope>
    <source>
        <strain evidence="1 2">DSM 45823</strain>
    </source>
</reference>
<dbReference type="RefSeq" id="WP_220500139.1">
    <property type="nucleotide sequence ID" value="NZ_JACJII010000001.1"/>
</dbReference>
<proteinExistence type="predicted"/>
<accession>A0A7W3R8M1</accession>
<organism evidence="1 2">
    <name type="scientific">Thermomonospora cellulosilytica</name>
    <dbReference type="NCBI Taxonomy" id="1411118"/>
    <lineage>
        <taxon>Bacteria</taxon>
        <taxon>Bacillati</taxon>
        <taxon>Actinomycetota</taxon>
        <taxon>Actinomycetes</taxon>
        <taxon>Streptosporangiales</taxon>
        <taxon>Thermomonosporaceae</taxon>
        <taxon>Thermomonospora</taxon>
    </lineage>
</organism>
<evidence type="ECO:0008006" key="3">
    <source>
        <dbReference type="Google" id="ProtNLM"/>
    </source>
</evidence>
<evidence type="ECO:0000313" key="1">
    <source>
        <dbReference type="EMBL" id="MBA9003734.1"/>
    </source>
</evidence>
<dbReference type="Proteomes" id="UP000539313">
    <property type="component" value="Unassembled WGS sequence"/>
</dbReference>
<protein>
    <recommendedName>
        <fullName evidence="3">HK97 gp10 family phage protein</fullName>
    </recommendedName>
</protein>
<name>A0A7W3R8M1_9ACTN</name>
<keyword evidence="2" id="KW-1185">Reference proteome</keyword>
<evidence type="ECO:0000313" key="2">
    <source>
        <dbReference type="Proteomes" id="UP000539313"/>
    </source>
</evidence>
<dbReference type="AlphaFoldDB" id="A0A7W3R8M1"/>
<gene>
    <name evidence="1" type="ORF">HNR21_002616</name>
</gene>